<evidence type="ECO:0000256" key="11">
    <source>
        <dbReference type="ARBA" id="ARBA00072238"/>
    </source>
</evidence>
<dbReference type="GO" id="GO:0060429">
    <property type="term" value="P:epithelium development"/>
    <property type="evidence" value="ECO:0007669"/>
    <property type="project" value="UniProtKB-ARBA"/>
</dbReference>
<name>A0A553QDU5_9TELE</name>
<keyword evidence="6" id="KW-0805">Transcription regulation</keyword>
<evidence type="ECO:0000256" key="6">
    <source>
        <dbReference type="ARBA" id="ARBA00023015"/>
    </source>
</evidence>
<dbReference type="GO" id="GO:0009653">
    <property type="term" value="P:anatomical structure morphogenesis"/>
    <property type="evidence" value="ECO:0007669"/>
    <property type="project" value="UniProtKB-ARBA"/>
</dbReference>
<dbReference type="AlphaFoldDB" id="A0A553QDU5"/>
<proteinExistence type="predicted"/>
<evidence type="ECO:0000256" key="12">
    <source>
        <dbReference type="ARBA" id="ARBA00078344"/>
    </source>
</evidence>
<comment type="caution">
    <text evidence="14">Lacks conserved residue(s) required for the propagation of feature annotation.</text>
</comment>
<feature type="compositionally biased region" description="Basic and acidic residues" evidence="15">
    <location>
        <begin position="1"/>
        <end position="13"/>
    </location>
</feature>
<evidence type="ECO:0000256" key="10">
    <source>
        <dbReference type="ARBA" id="ARBA00023242"/>
    </source>
</evidence>
<feature type="region of interest" description="Disordered" evidence="15">
    <location>
        <begin position="1"/>
        <end position="46"/>
    </location>
</feature>
<dbReference type="SUPFAM" id="SSF49417">
    <property type="entry name" value="p53-like transcription factors"/>
    <property type="match status" value="1"/>
</dbReference>
<dbReference type="EMBL" id="SRMA01026066">
    <property type="protein sequence ID" value="TRY88114.1"/>
    <property type="molecule type" value="Genomic_DNA"/>
</dbReference>
<dbReference type="GO" id="GO:0072676">
    <property type="term" value="P:lymphocyte migration"/>
    <property type="evidence" value="ECO:0007669"/>
    <property type="project" value="UniProtKB-ARBA"/>
</dbReference>
<dbReference type="InterPro" id="IPR046360">
    <property type="entry name" value="T-box_DNA-bd"/>
</dbReference>
<feature type="compositionally biased region" description="Basic and acidic residues" evidence="15">
    <location>
        <begin position="34"/>
        <end position="46"/>
    </location>
</feature>
<keyword evidence="7 14" id="KW-0238">DNA-binding</keyword>
<keyword evidence="8" id="KW-0010">Activator</keyword>
<evidence type="ECO:0000256" key="4">
    <source>
        <dbReference type="ARBA" id="ARBA00022553"/>
    </source>
</evidence>
<dbReference type="PROSITE" id="PS50252">
    <property type="entry name" value="TBOX_3"/>
    <property type="match status" value="1"/>
</dbReference>
<feature type="domain" description="T-box" evidence="16">
    <location>
        <begin position="130"/>
        <end position="315"/>
    </location>
</feature>
<dbReference type="GO" id="GO:0001708">
    <property type="term" value="P:cell fate specification"/>
    <property type="evidence" value="ECO:0007669"/>
    <property type="project" value="TreeGrafter"/>
</dbReference>
<dbReference type="OrthoDB" id="7442607at2759"/>
<keyword evidence="3" id="KW-1017">Isopeptide bond</keyword>
<dbReference type="Proteomes" id="UP000316079">
    <property type="component" value="Unassembled WGS sequence"/>
</dbReference>
<organism evidence="17 18">
    <name type="scientific">Danionella cerebrum</name>
    <dbReference type="NCBI Taxonomy" id="2873325"/>
    <lineage>
        <taxon>Eukaryota</taxon>
        <taxon>Metazoa</taxon>
        <taxon>Chordata</taxon>
        <taxon>Craniata</taxon>
        <taxon>Vertebrata</taxon>
        <taxon>Euteleostomi</taxon>
        <taxon>Actinopterygii</taxon>
        <taxon>Neopterygii</taxon>
        <taxon>Teleostei</taxon>
        <taxon>Ostariophysi</taxon>
        <taxon>Cypriniformes</taxon>
        <taxon>Danionidae</taxon>
        <taxon>Danioninae</taxon>
        <taxon>Danionella</taxon>
    </lineage>
</organism>
<dbReference type="GO" id="GO:0000785">
    <property type="term" value="C:chromatin"/>
    <property type="evidence" value="ECO:0007669"/>
    <property type="project" value="TreeGrafter"/>
</dbReference>
<evidence type="ECO:0000313" key="17">
    <source>
        <dbReference type="EMBL" id="TRY88114.1"/>
    </source>
</evidence>
<dbReference type="PANTHER" id="PTHR11267:SF201">
    <property type="entry name" value="T-BOX DOMAIN-CONTAINING PROTEIN"/>
    <property type="match status" value="1"/>
</dbReference>
<evidence type="ECO:0000256" key="15">
    <source>
        <dbReference type="SAM" id="MobiDB-lite"/>
    </source>
</evidence>
<keyword evidence="5" id="KW-0832">Ubl conjugation</keyword>
<accession>A0A553QDU5</accession>
<keyword evidence="9" id="KW-0804">Transcription</keyword>
<dbReference type="GO" id="GO:0000981">
    <property type="term" value="F:DNA-binding transcription factor activity, RNA polymerase II-specific"/>
    <property type="evidence" value="ECO:0007669"/>
    <property type="project" value="TreeGrafter"/>
</dbReference>
<evidence type="ECO:0000256" key="1">
    <source>
        <dbReference type="ARBA" id="ARBA00004123"/>
    </source>
</evidence>
<dbReference type="Pfam" id="PF00907">
    <property type="entry name" value="T-box"/>
    <property type="match status" value="1"/>
</dbReference>
<dbReference type="SMART" id="SM00425">
    <property type="entry name" value="TBOX"/>
    <property type="match status" value="1"/>
</dbReference>
<gene>
    <name evidence="17" type="ORF">DNTS_031495</name>
</gene>
<dbReference type="PROSITE" id="PS01283">
    <property type="entry name" value="TBOX_1"/>
    <property type="match status" value="1"/>
</dbReference>
<dbReference type="GO" id="GO:0000978">
    <property type="term" value="F:RNA polymerase II cis-regulatory region sequence-specific DNA binding"/>
    <property type="evidence" value="ECO:0007669"/>
    <property type="project" value="InterPro"/>
</dbReference>
<comment type="caution">
    <text evidence="17">The sequence shown here is derived from an EMBL/GenBank/DDBJ whole genome shotgun (WGS) entry which is preliminary data.</text>
</comment>
<dbReference type="PRINTS" id="PR00937">
    <property type="entry name" value="TBOX"/>
</dbReference>
<dbReference type="InterPro" id="IPR036960">
    <property type="entry name" value="T-box_sf"/>
</dbReference>
<evidence type="ECO:0000256" key="5">
    <source>
        <dbReference type="ARBA" id="ARBA00022843"/>
    </source>
</evidence>
<dbReference type="PROSITE" id="PS01264">
    <property type="entry name" value="TBOX_2"/>
    <property type="match status" value="1"/>
</dbReference>
<keyword evidence="4" id="KW-0597">Phosphoprotein</keyword>
<reference evidence="17 18" key="1">
    <citation type="journal article" date="2019" name="Sci. Data">
        <title>Hybrid genome assembly and annotation of Danionella translucida.</title>
        <authorList>
            <person name="Kadobianskyi M."/>
            <person name="Schulze L."/>
            <person name="Schuelke M."/>
            <person name="Judkewitz B."/>
        </authorList>
    </citation>
    <scope>NUCLEOTIDE SEQUENCE [LARGE SCALE GENOMIC DNA]</scope>
    <source>
        <strain evidence="17 18">Bolton</strain>
    </source>
</reference>
<evidence type="ECO:0000259" key="16">
    <source>
        <dbReference type="PROSITE" id="PS50252"/>
    </source>
</evidence>
<dbReference type="GO" id="GO:0005634">
    <property type="term" value="C:nucleus"/>
    <property type="evidence" value="ECO:0007669"/>
    <property type="project" value="UniProtKB-SubCell"/>
</dbReference>
<comment type="subcellular location">
    <subcellularLocation>
        <location evidence="1 14">Nucleus</location>
    </subcellularLocation>
</comment>
<evidence type="ECO:0000256" key="3">
    <source>
        <dbReference type="ARBA" id="ARBA00022499"/>
    </source>
</evidence>
<dbReference type="GO" id="GO:0045893">
    <property type="term" value="P:positive regulation of DNA-templated transcription"/>
    <property type="evidence" value="ECO:0007669"/>
    <property type="project" value="InterPro"/>
</dbReference>
<evidence type="ECO:0000256" key="7">
    <source>
        <dbReference type="ARBA" id="ARBA00023125"/>
    </source>
</evidence>
<dbReference type="PANTHER" id="PTHR11267">
    <property type="entry name" value="T-BOX PROTEIN-RELATED"/>
    <property type="match status" value="1"/>
</dbReference>
<feature type="non-terminal residue" evidence="17">
    <location>
        <position position="1"/>
    </location>
</feature>
<dbReference type="FunFam" id="2.60.40.820:FF:000011">
    <property type="entry name" value="T-box transcription factor TBX21"/>
    <property type="match status" value="1"/>
</dbReference>
<dbReference type="Gene3D" id="2.60.40.820">
    <property type="entry name" value="Transcription factor, T-box"/>
    <property type="match status" value="1"/>
</dbReference>
<dbReference type="InterPro" id="IPR008967">
    <property type="entry name" value="p53-like_TF_DNA-bd_sf"/>
</dbReference>
<feature type="compositionally biased region" description="Polar residues" evidence="15">
    <location>
        <begin position="15"/>
        <end position="32"/>
    </location>
</feature>
<dbReference type="InterPro" id="IPR018186">
    <property type="entry name" value="TF_T-box_CS"/>
</dbReference>
<keyword evidence="2" id="KW-0678">Repressor</keyword>
<dbReference type="GO" id="GO:0045892">
    <property type="term" value="P:negative regulation of DNA-templated transcription"/>
    <property type="evidence" value="ECO:0007669"/>
    <property type="project" value="UniProtKB-ARBA"/>
</dbReference>
<evidence type="ECO:0000313" key="18">
    <source>
        <dbReference type="Proteomes" id="UP000316079"/>
    </source>
</evidence>
<evidence type="ECO:0000256" key="13">
    <source>
        <dbReference type="ARBA" id="ARBA00081928"/>
    </source>
</evidence>
<evidence type="ECO:0000256" key="8">
    <source>
        <dbReference type="ARBA" id="ARBA00023159"/>
    </source>
</evidence>
<protein>
    <recommendedName>
        <fullName evidence="11">T-box transcription factor TBX21</fullName>
    </recommendedName>
    <alternativeName>
        <fullName evidence="12">T-cell-specific T-box transcription factor T-bet</fullName>
    </alternativeName>
    <alternativeName>
        <fullName evidence="13">Transcription factor TBLYM</fullName>
    </alternativeName>
</protein>
<evidence type="ECO:0000256" key="9">
    <source>
        <dbReference type="ARBA" id="ARBA00023163"/>
    </source>
</evidence>
<keyword evidence="10 14" id="KW-0539">Nucleus</keyword>
<evidence type="ECO:0000256" key="14">
    <source>
        <dbReference type="PROSITE-ProRule" id="PRU00201"/>
    </source>
</evidence>
<dbReference type="InterPro" id="IPR001699">
    <property type="entry name" value="TF_T-box"/>
</dbReference>
<sequence>AAYHSEHQERRSSEPGINSETTVLQLPSPSTPSDDERLRVSRESLENPHLFKSVPFGIRSSADQGERESAGKVESSEFASTSIILQVPMLQVTPRSEVGRGVSYAHPPPHGESCVDPGLYAVPGKAQVCLANRSLWFKFHRHQTEMIITKQGRRMFPFLTFSVSGLDPVCQYNIAVDVIRVDPNHWKFQGGKWIPSGKADPDVTENRMFLHPDSPNSGAHWMRQDISFGKIKLTNNKEAFSNSSQMIILQSLHKYQPRLHLIELKDRGDEDPKDSDRMQTFIFPETEFITVTAYQNTEITQLKIDHNPFAKGFRDNYYVKQSGPVTDWLIPVPSDSQFLSSSPYTSSICSQEPFASSYTKSSFPALTHSQQELSCSSLESSNQSSELSALVFSCEADTAALDSYTPDVVKGLHGFGSTGSGLDYTAGWWSQNLLDGTSKTMSDLSPLVPSTGLKISMSPDYIHHDADMVELQNSADFPENNDMDVMWREGEITIDIS</sequence>
<evidence type="ECO:0000256" key="2">
    <source>
        <dbReference type="ARBA" id="ARBA00022491"/>
    </source>
</evidence>
<keyword evidence="18" id="KW-1185">Reference proteome</keyword>
<dbReference type="STRING" id="623744.A0A553QDU5"/>